<evidence type="ECO:0000313" key="2">
    <source>
        <dbReference type="Proteomes" id="UP000238322"/>
    </source>
</evidence>
<gene>
    <name evidence="1" type="ORF">C5Y83_07650</name>
</gene>
<protein>
    <submittedName>
        <fullName evidence="1">Uncharacterized protein</fullName>
    </submittedName>
</protein>
<name>A0A2S8G0G5_9BACT</name>
<accession>A0A2S8G0G5</accession>
<dbReference type="OrthoDB" id="571278at2"/>
<comment type="caution">
    <text evidence="1">The sequence shown here is derived from an EMBL/GenBank/DDBJ whole genome shotgun (WGS) entry which is preliminary data.</text>
</comment>
<dbReference type="Proteomes" id="UP000238322">
    <property type="component" value="Unassembled WGS sequence"/>
</dbReference>
<proteinExistence type="predicted"/>
<reference evidence="1 2" key="1">
    <citation type="submission" date="2018-02" db="EMBL/GenBank/DDBJ databases">
        <title>Comparative genomes isolates from brazilian mangrove.</title>
        <authorList>
            <person name="Araujo J.E."/>
            <person name="Taketani R.G."/>
            <person name="Silva M.C.P."/>
            <person name="Loureco M.V."/>
            <person name="Andreote F.D."/>
        </authorList>
    </citation>
    <scope>NUCLEOTIDE SEQUENCE [LARGE SCALE GENOMIC DNA]</scope>
    <source>
        <strain evidence="1 2">Hex-1 MGV</strain>
    </source>
</reference>
<dbReference type="RefSeq" id="WP_105329058.1">
    <property type="nucleotide sequence ID" value="NZ_PUHY01000005.1"/>
</dbReference>
<dbReference type="EMBL" id="PUHY01000005">
    <property type="protein sequence ID" value="PQO37810.1"/>
    <property type="molecule type" value="Genomic_DNA"/>
</dbReference>
<organism evidence="1 2">
    <name type="scientific">Blastopirellula marina</name>
    <dbReference type="NCBI Taxonomy" id="124"/>
    <lineage>
        <taxon>Bacteria</taxon>
        <taxon>Pseudomonadati</taxon>
        <taxon>Planctomycetota</taxon>
        <taxon>Planctomycetia</taxon>
        <taxon>Pirellulales</taxon>
        <taxon>Pirellulaceae</taxon>
        <taxon>Blastopirellula</taxon>
    </lineage>
</organism>
<dbReference type="AlphaFoldDB" id="A0A2S8G0G5"/>
<sequence>MDHSPLSSEALQKIGRNVVVLQKMEGLLKELLVVMDIAGGVDELSDLLNERRESISKRSLGLVAGDLFDKIFSEPIEPICNAEPSSSWLSFQYREGRSEVFIESIKKSFQEFIAGRNELIHQRLLAFDAASDDSCWELISYLDAQYENVTPLRDFLIGRLRSASEMLTAMPHIIKQVIAKDDPSE</sequence>
<evidence type="ECO:0000313" key="1">
    <source>
        <dbReference type="EMBL" id="PQO37810.1"/>
    </source>
</evidence>